<dbReference type="InterPro" id="IPR050259">
    <property type="entry name" value="SDR"/>
</dbReference>
<dbReference type="RefSeq" id="WP_135446276.1">
    <property type="nucleotide sequence ID" value="NZ_SRLE01000014.1"/>
</dbReference>
<name>A0A4Z0LVX9_9GAMM</name>
<dbReference type="PRINTS" id="PR00081">
    <property type="entry name" value="GDHRDH"/>
</dbReference>
<dbReference type="InterPro" id="IPR002347">
    <property type="entry name" value="SDR_fam"/>
</dbReference>
<comment type="similarity">
    <text evidence="1">Belongs to the short-chain dehydrogenases/reductases (SDR) family.</text>
</comment>
<dbReference type="EMBL" id="SRLE01000014">
    <property type="protein sequence ID" value="TGD71384.1"/>
    <property type="molecule type" value="Genomic_DNA"/>
</dbReference>
<dbReference type="FunFam" id="3.40.50.720:FF:000173">
    <property type="entry name" value="3-oxoacyl-[acyl-carrier protein] reductase"/>
    <property type="match status" value="1"/>
</dbReference>
<proteinExistence type="inferred from homology"/>
<evidence type="ECO:0000313" key="4">
    <source>
        <dbReference type="Proteomes" id="UP000298050"/>
    </source>
</evidence>
<dbReference type="InterPro" id="IPR036291">
    <property type="entry name" value="NAD(P)-bd_dom_sf"/>
</dbReference>
<keyword evidence="4" id="KW-1185">Reference proteome</keyword>
<dbReference type="PANTHER" id="PTHR42879:SF2">
    <property type="entry name" value="3-OXOACYL-[ACYL-CARRIER-PROTEIN] REDUCTASE FABG"/>
    <property type="match status" value="1"/>
</dbReference>
<dbReference type="Proteomes" id="UP000298050">
    <property type="component" value="Unassembled WGS sequence"/>
</dbReference>
<dbReference type="Gene3D" id="3.40.50.720">
    <property type="entry name" value="NAD(P)-binding Rossmann-like Domain"/>
    <property type="match status" value="1"/>
</dbReference>
<dbReference type="GO" id="GO:0016491">
    <property type="term" value="F:oxidoreductase activity"/>
    <property type="evidence" value="ECO:0007669"/>
    <property type="project" value="UniProtKB-KW"/>
</dbReference>
<organism evidence="3 4">
    <name type="scientific">Mangrovimicrobium sediminis</name>
    <dbReference type="NCBI Taxonomy" id="2562682"/>
    <lineage>
        <taxon>Bacteria</taxon>
        <taxon>Pseudomonadati</taxon>
        <taxon>Pseudomonadota</taxon>
        <taxon>Gammaproteobacteria</taxon>
        <taxon>Cellvibrionales</taxon>
        <taxon>Halieaceae</taxon>
        <taxon>Mangrovimicrobium</taxon>
    </lineage>
</organism>
<dbReference type="OrthoDB" id="9793499at2"/>
<protein>
    <submittedName>
        <fullName evidence="3">SDR family oxidoreductase</fullName>
    </submittedName>
</protein>
<evidence type="ECO:0000256" key="2">
    <source>
        <dbReference type="ARBA" id="ARBA00023002"/>
    </source>
</evidence>
<reference evidence="3 4" key="1">
    <citation type="submission" date="2019-04" db="EMBL/GenBank/DDBJ databases">
        <title>Taxonomy of novel Haliea sp. from mangrove soil of West Coast of India.</title>
        <authorList>
            <person name="Verma A."/>
            <person name="Kumar P."/>
            <person name="Krishnamurthi S."/>
        </authorList>
    </citation>
    <scope>NUCLEOTIDE SEQUENCE [LARGE SCALE GENOMIC DNA]</scope>
    <source>
        <strain evidence="3 4">SAOS-164</strain>
    </source>
</reference>
<evidence type="ECO:0000256" key="1">
    <source>
        <dbReference type="ARBA" id="ARBA00006484"/>
    </source>
</evidence>
<comment type="caution">
    <text evidence="3">The sequence shown here is derived from an EMBL/GenBank/DDBJ whole genome shotgun (WGS) entry which is preliminary data.</text>
</comment>
<evidence type="ECO:0000313" key="3">
    <source>
        <dbReference type="EMBL" id="TGD71384.1"/>
    </source>
</evidence>
<dbReference type="SUPFAM" id="SSF51735">
    <property type="entry name" value="NAD(P)-binding Rossmann-fold domains"/>
    <property type="match status" value="1"/>
</dbReference>
<dbReference type="PRINTS" id="PR00080">
    <property type="entry name" value="SDRFAMILY"/>
</dbReference>
<keyword evidence="2" id="KW-0560">Oxidoreductase</keyword>
<gene>
    <name evidence="3" type="ORF">E4634_19120</name>
</gene>
<accession>A0A4Z0LVX9</accession>
<dbReference type="AlphaFoldDB" id="A0A4Z0LVX9"/>
<dbReference type="Pfam" id="PF13561">
    <property type="entry name" value="adh_short_C2"/>
    <property type="match status" value="1"/>
</dbReference>
<dbReference type="PANTHER" id="PTHR42879">
    <property type="entry name" value="3-OXOACYL-(ACYL-CARRIER-PROTEIN) REDUCTASE"/>
    <property type="match status" value="1"/>
</dbReference>
<sequence>MRLKGRIALVTGSSRGIGAAIAKKLAAEGASLVLHARETDEQAQQVAGAIRSAGGEAHIVLGDLTTPEAPLRVVQEAFAVHGALDILVCNAGGSRGGLVVNQQLADIDATLALNLRAVMLSVGEFARLTQSDQGRIVLISSGAAAHPAYGASGLSAAKAGAEAFIRAAAQELGERGITANTVAPGTTKTDRIAGQAWTDKVPPWTALRRLGEPEDIADIVAFVVSHEARWLTGATLPASGGLLTTAANILALDQR</sequence>